<keyword evidence="1" id="KW-0812">Transmembrane</keyword>
<comment type="caution">
    <text evidence="2">The sequence shown here is derived from an EMBL/GenBank/DDBJ whole genome shotgun (WGS) entry which is preliminary data.</text>
</comment>
<feature type="transmembrane region" description="Helical" evidence="1">
    <location>
        <begin position="24"/>
        <end position="45"/>
    </location>
</feature>
<keyword evidence="1" id="KW-0472">Membrane</keyword>
<gene>
    <name evidence="2" type="ORF">GCM10007972_15590</name>
</gene>
<dbReference type="EMBL" id="BMOV01000004">
    <property type="protein sequence ID" value="GGO11634.1"/>
    <property type="molecule type" value="Genomic_DNA"/>
</dbReference>
<keyword evidence="1" id="KW-1133">Transmembrane helix</keyword>
<reference evidence="3" key="1">
    <citation type="journal article" date="2019" name="Int. J. Syst. Evol. Microbiol.">
        <title>The Global Catalogue of Microorganisms (GCM) 10K type strain sequencing project: providing services to taxonomists for standard genome sequencing and annotation.</title>
        <authorList>
            <consortium name="The Broad Institute Genomics Platform"/>
            <consortium name="The Broad Institute Genome Sequencing Center for Infectious Disease"/>
            <person name="Wu L."/>
            <person name="Ma J."/>
        </authorList>
    </citation>
    <scope>NUCLEOTIDE SEQUENCE [LARGE SCALE GENOMIC DNA]</scope>
    <source>
        <strain evidence="3">JCM 17843</strain>
    </source>
</reference>
<keyword evidence="3" id="KW-1185">Reference proteome</keyword>
<dbReference type="Proteomes" id="UP000602381">
    <property type="component" value="Unassembled WGS sequence"/>
</dbReference>
<dbReference type="Pfam" id="PF11393">
    <property type="entry name" value="T4BSS_DotI_IcmL"/>
    <property type="match status" value="1"/>
</dbReference>
<dbReference type="RefSeq" id="WP_150005216.1">
    <property type="nucleotide sequence ID" value="NZ_BMOV01000004.1"/>
</dbReference>
<evidence type="ECO:0000313" key="2">
    <source>
        <dbReference type="EMBL" id="GGO11634.1"/>
    </source>
</evidence>
<name>A0ABQ2LD21_9PROT</name>
<dbReference type="InterPro" id="IPR021055">
    <property type="entry name" value="T4BSS_IcmL/DotI"/>
</dbReference>
<accession>A0ABQ2LD21</accession>
<protein>
    <submittedName>
        <fullName evidence="2">Uncharacterized protein</fullName>
    </submittedName>
</protein>
<organism evidence="2 3">
    <name type="scientific">Iodidimonas muriae</name>
    <dbReference type="NCBI Taxonomy" id="261467"/>
    <lineage>
        <taxon>Bacteria</taxon>
        <taxon>Pseudomonadati</taxon>
        <taxon>Pseudomonadota</taxon>
        <taxon>Alphaproteobacteria</taxon>
        <taxon>Iodidimonadales</taxon>
        <taxon>Iodidimonadaceae</taxon>
        <taxon>Iodidimonas</taxon>
    </lineage>
</organism>
<proteinExistence type="predicted"/>
<evidence type="ECO:0000313" key="3">
    <source>
        <dbReference type="Proteomes" id="UP000602381"/>
    </source>
</evidence>
<sequence length="88" mass="9687">MAQRKNAVKTILSRNAFYRDGYRLLQKVVLLEGVTILGLVVVVLAGRTPENRFFATRHDGSVIPLVPLDNPTLSKAGLINWAARTVSV</sequence>
<evidence type="ECO:0000256" key="1">
    <source>
        <dbReference type="SAM" id="Phobius"/>
    </source>
</evidence>